<dbReference type="EMBL" id="BGPR01157892">
    <property type="protein sequence ID" value="GBL84445.1"/>
    <property type="molecule type" value="Genomic_DNA"/>
</dbReference>
<dbReference type="AlphaFoldDB" id="A0A4Y2AZE5"/>
<dbReference type="EMBL" id="BGPR01157921">
    <property type="protein sequence ID" value="GBL84558.1"/>
    <property type="molecule type" value="Genomic_DNA"/>
</dbReference>
<sequence length="143" mass="16477">MGFLLKAHIYETSIGSNENFNARLSVAAATVRGTKRVNHLLDTARPVSMLVVAHLSTYFNCCVNKKLFFISSMNWTRWTCRLASTFSRLINFKFFVMGFFLKVLIYETSFESNEDFNARLSVSAETVRKTERVRHFLDTARTV</sequence>
<evidence type="ECO:0000313" key="1">
    <source>
        <dbReference type="EMBL" id="GBL84445.1"/>
    </source>
</evidence>
<evidence type="ECO:0000313" key="3">
    <source>
        <dbReference type="EMBL" id="GBL85489.1"/>
    </source>
</evidence>
<dbReference type="Proteomes" id="UP000499080">
    <property type="component" value="Unassembled WGS sequence"/>
</dbReference>
<gene>
    <name evidence="1" type="ORF">AVEN_115773_1</name>
    <name evidence="4" type="ORF">AVEN_127692_1</name>
    <name evidence="3" type="ORF">AVEN_247173_1</name>
    <name evidence="2" type="ORF">AVEN_79860_1</name>
</gene>
<comment type="caution">
    <text evidence="1">The sequence shown here is derived from an EMBL/GenBank/DDBJ whole genome shotgun (WGS) entry which is preliminary data.</text>
</comment>
<organism evidence="1 5">
    <name type="scientific">Araneus ventricosus</name>
    <name type="common">Orbweaver spider</name>
    <name type="synonym">Epeira ventricosa</name>
    <dbReference type="NCBI Taxonomy" id="182803"/>
    <lineage>
        <taxon>Eukaryota</taxon>
        <taxon>Metazoa</taxon>
        <taxon>Ecdysozoa</taxon>
        <taxon>Arthropoda</taxon>
        <taxon>Chelicerata</taxon>
        <taxon>Arachnida</taxon>
        <taxon>Araneae</taxon>
        <taxon>Araneomorphae</taxon>
        <taxon>Entelegynae</taxon>
        <taxon>Araneoidea</taxon>
        <taxon>Araneidae</taxon>
        <taxon>Araneus</taxon>
    </lineage>
</organism>
<protein>
    <submittedName>
        <fullName evidence="1">Uncharacterized protein</fullName>
    </submittedName>
</protein>
<name>A0A4Y2AZE5_ARAVE</name>
<evidence type="ECO:0000313" key="5">
    <source>
        <dbReference type="Proteomes" id="UP000499080"/>
    </source>
</evidence>
<proteinExistence type="predicted"/>
<dbReference type="EMBL" id="BGPR01158163">
    <property type="protein sequence ID" value="GBL85489.1"/>
    <property type="molecule type" value="Genomic_DNA"/>
</dbReference>
<accession>A0A4Y2AZE5</accession>
<reference evidence="1 5" key="1">
    <citation type="journal article" date="2019" name="Sci. Rep.">
        <title>Orb-weaving spider Araneus ventricosus genome elucidates the spidroin gene catalogue.</title>
        <authorList>
            <person name="Kono N."/>
            <person name="Nakamura H."/>
            <person name="Ohtoshi R."/>
            <person name="Moran D.A.P."/>
            <person name="Shinohara A."/>
            <person name="Yoshida Y."/>
            <person name="Fujiwara M."/>
            <person name="Mori M."/>
            <person name="Tomita M."/>
            <person name="Arakawa K."/>
        </authorList>
    </citation>
    <scope>NUCLEOTIDE SEQUENCE [LARGE SCALE GENOMIC DNA]</scope>
</reference>
<evidence type="ECO:0000313" key="2">
    <source>
        <dbReference type="EMBL" id="GBL84558.1"/>
    </source>
</evidence>
<dbReference type="EMBL" id="BGPR01158278">
    <property type="protein sequence ID" value="GBL85890.1"/>
    <property type="molecule type" value="Genomic_DNA"/>
</dbReference>
<evidence type="ECO:0000313" key="4">
    <source>
        <dbReference type="EMBL" id="GBL85890.1"/>
    </source>
</evidence>
<keyword evidence="5" id="KW-1185">Reference proteome</keyword>